<accession>A0A4C1XTI8</accession>
<reference evidence="2 3" key="1">
    <citation type="journal article" date="2019" name="Commun. Biol.">
        <title>The bagworm genome reveals a unique fibroin gene that provides high tensile strength.</title>
        <authorList>
            <person name="Kono N."/>
            <person name="Nakamura H."/>
            <person name="Ohtoshi R."/>
            <person name="Tomita M."/>
            <person name="Numata K."/>
            <person name="Arakawa K."/>
        </authorList>
    </citation>
    <scope>NUCLEOTIDE SEQUENCE [LARGE SCALE GENOMIC DNA]</scope>
</reference>
<dbReference type="AlphaFoldDB" id="A0A4C1XTI8"/>
<proteinExistence type="predicted"/>
<keyword evidence="3" id="KW-1185">Reference proteome</keyword>
<name>A0A4C1XTI8_EUMVA</name>
<feature type="compositionally biased region" description="Low complexity" evidence="1">
    <location>
        <begin position="111"/>
        <end position="125"/>
    </location>
</feature>
<evidence type="ECO:0000313" key="3">
    <source>
        <dbReference type="Proteomes" id="UP000299102"/>
    </source>
</evidence>
<feature type="compositionally biased region" description="Basic and acidic residues" evidence="1">
    <location>
        <begin position="63"/>
        <end position="82"/>
    </location>
</feature>
<dbReference type="Proteomes" id="UP000299102">
    <property type="component" value="Unassembled WGS sequence"/>
</dbReference>
<dbReference type="EMBL" id="BGZK01000955">
    <property type="protein sequence ID" value="GBP66363.1"/>
    <property type="molecule type" value="Genomic_DNA"/>
</dbReference>
<sequence length="125" mass="13825">MFLPILLEYSCGYYAYAPGYTYSTSNWLKCQTRRGVIVSEQVGRDRSAAGRRLGAGGRRRAGAARESRDGRGRQTSECRSPVRDGLFGSPELECVNNTTTFGRGRRPPPAARRTPAASTTIYSRR</sequence>
<organism evidence="2 3">
    <name type="scientific">Eumeta variegata</name>
    <name type="common">Bagworm moth</name>
    <name type="synonym">Eumeta japonica</name>
    <dbReference type="NCBI Taxonomy" id="151549"/>
    <lineage>
        <taxon>Eukaryota</taxon>
        <taxon>Metazoa</taxon>
        <taxon>Ecdysozoa</taxon>
        <taxon>Arthropoda</taxon>
        <taxon>Hexapoda</taxon>
        <taxon>Insecta</taxon>
        <taxon>Pterygota</taxon>
        <taxon>Neoptera</taxon>
        <taxon>Endopterygota</taxon>
        <taxon>Lepidoptera</taxon>
        <taxon>Glossata</taxon>
        <taxon>Ditrysia</taxon>
        <taxon>Tineoidea</taxon>
        <taxon>Psychidae</taxon>
        <taxon>Oiketicinae</taxon>
        <taxon>Eumeta</taxon>
    </lineage>
</organism>
<gene>
    <name evidence="2" type="ORF">EVAR_88473_1</name>
</gene>
<feature type="region of interest" description="Disordered" evidence="1">
    <location>
        <begin position="42"/>
        <end position="125"/>
    </location>
</feature>
<protein>
    <submittedName>
        <fullName evidence="2">Uncharacterized protein</fullName>
    </submittedName>
</protein>
<comment type="caution">
    <text evidence="2">The sequence shown here is derived from an EMBL/GenBank/DDBJ whole genome shotgun (WGS) entry which is preliminary data.</text>
</comment>
<evidence type="ECO:0000256" key="1">
    <source>
        <dbReference type="SAM" id="MobiDB-lite"/>
    </source>
</evidence>
<evidence type="ECO:0000313" key="2">
    <source>
        <dbReference type="EMBL" id="GBP66363.1"/>
    </source>
</evidence>